<dbReference type="InterPro" id="IPR023271">
    <property type="entry name" value="Aquaporin-like"/>
</dbReference>
<reference evidence="7 8" key="1">
    <citation type="submission" date="2024-01" db="EMBL/GenBank/DDBJ databases">
        <title>Complete genome of Cladobotryum mycophilum ATHUM6906.</title>
        <authorList>
            <person name="Christinaki A.C."/>
            <person name="Myridakis A.I."/>
            <person name="Kouvelis V.N."/>
        </authorList>
    </citation>
    <scope>NUCLEOTIDE SEQUENCE [LARGE SCALE GENOMIC DNA]</scope>
    <source>
        <strain evidence="7 8">ATHUM6906</strain>
    </source>
</reference>
<evidence type="ECO:0000256" key="2">
    <source>
        <dbReference type="ARBA" id="ARBA00022692"/>
    </source>
</evidence>
<keyword evidence="3 6" id="KW-1133">Transmembrane helix</keyword>
<keyword evidence="5" id="KW-0813">Transport</keyword>
<proteinExistence type="inferred from homology"/>
<comment type="similarity">
    <text evidence="5">Belongs to the MIP/aquaporin (TC 1.A.8) family.</text>
</comment>
<evidence type="ECO:0000313" key="7">
    <source>
        <dbReference type="EMBL" id="KAK5999251.1"/>
    </source>
</evidence>
<evidence type="ECO:0000256" key="4">
    <source>
        <dbReference type="ARBA" id="ARBA00023136"/>
    </source>
</evidence>
<gene>
    <name evidence="7" type="ORF">PT974_01643</name>
</gene>
<evidence type="ECO:0000256" key="3">
    <source>
        <dbReference type="ARBA" id="ARBA00022989"/>
    </source>
</evidence>
<dbReference type="Gene3D" id="1.20.1080.10">
    <property type="entry name" value="Glycerol uptake facilitator protein"/>
    <property type="match status" value="1"/>
</dbReference>
<evidence type="ECO:0000256" key="1">
    <source>
        <dbReference type="ARBA" id="ARBA00004141"/>
    </source>
</evidence>
<dbReference type="Pfam" id="PF00230">
    <property type="entry name" value="MIP"/>
    <property type="match status" value="1"/>
</dbReference>
<dbReference type="InterPro" id="IPR000425">
    <property type="entry name" value="MIP"/>
</dbReference>
<keyword evidence="2 5" id="KW-0812">Transmembrane</keyword>
<evidence type="ECO:0000256" key="6">
    <source>
        <dbReference type="SAM" id="Phobius"/>
    </source>
</evidence>
<organism evidence="7 8">
    <name type="scientific">Cladobotryum mycophilum</name>
    <dbReference type="NCBI Taxonomy" id="491253"/>
    <lineage>
        <taxon>Eukaryota</taxon>
        <taxon>Fungi</taxon>
        <taxon>Dikarya</taxon>
        <taxon>Ascomycota</taxon>
        <taxon>Pezizomycotina</taxon>
        <taxon>Sordariomycetes</taxon>
        <taxon>Hypocreomycetidae</taxon>
        <taxon>Hypocreales</taxon>
        <taxon>Hypocreaceae</taxon>
        <taxon>Cladobotryum</taxon>
    </lineage>
</organism>
<dbReference type="SUPFAM" id="SSF81338">
    <property type="entry name" value="Aquaporin-like"/>
    <property type="match status" value="1"/>
</dbReference>
<dbReference type="PANTHER" id="PTHR47002:SF2">
    <property type="entry name" value="AQUAPORIN AQPAE.A-LIKE"/>
    <property type="match status" value="1"/>
</dbReference>
<accession>A0ABR0T483</accession>
<keyword evidence="8" id="KW-1185">Reference proteome</keyword>
<evidence type="ECO:0000313" key="8">
    <source>
        <dbReference type="Proteomes" id="UP001338125"/>
    </source>
</evidence>
<protein>
    <submittedName>
        <fullName evidence="7">Aquaporin PIP2-6</fullName>
    </submittedName>
</protein>
<comment type="subcellular location">
    <subcellularLocation>
        <location evidence="1">Membrane</location>
        <topology evidence="1">Multi-pass membrane protein</topology>
    </subcellularLocation>
</comment>
<dbReference type="PANTHER" id="PTHR47002">
    <property type="entry name" value="AQUAPORIN-LIKE"/>
    <property type="match status" value="1"/>
</dbReference>
<name>A0ABR0T483_9HYPO</name>
<evidence type="ECO:0000256" key="5">
    <source>
        <dbReference type="RuleBase" id="RU000477"/>
    </source>
</evidence>
<keyword evidence="4 6" id="KW-0472">Membrane</keyword>
<comment type="caution">
    <text evidence="7">The sequence shown here is derived from an EMBL/GenBank/DDBJ whole genome shotgun (WGS) entry which is preliminary data.</text>
</comment>
<dbReference type="Proteomes" id="UP001338125">
    <property type="component" value="Unassembled WGS sequence"/>
</dbReference>
<sequence length="238" mass="25535">MGSNMGVIDKMESGTVRATTRNSSMVFSERAAAASIDMRGASFDGSFVPLTRPRIHPTTPWYRNRDYFLGQWLEPSIWRSAVVEAVATAAMVYISGQIAGTLQSYETNQLGGYIGISNIFLLSVMIYATAPATGGHMNPVITFSAILTGLCPVARGVLYLCGQTLGASLAAGVLRGVWGHARSMQYHGGGCFWDASQASSGQVFLNEVFATFCLLYLSYGVGLDPRQALLLDRALGHC</sequence>
<dbReference type="PRINTS" id="PR00783">
    <property type="entry name" value="MINTRINSICP"/>
</dbReference>
<dbReference type="EMBL" id="JAVFKD010000001">
    <property type="protein sequence ID" value="KAK5999251.1"/>
    <property type="molecule type" value="Genomic_DNA"/>
</dbReference>
<feature type="transmembrane region" description="Helical" evidence="6">
    <location>
        <begin position="110"/>
        <end position="128"/>
    </location>
</feature>